<evidence type="ECO:0000313" key="4">
    <source>
        <dbReference type="Proteomes" id="UP001501508"/>
    </source>
</evidence>
<dbReference type="InterPro" id="IPR012341">
    <property type="entry name" value="6hp_glycosidase-like_sf"/>
</dbReference>
<dbReference type="InterPro" id="IPR008928">
    <property type="entry name" value="6-hairpin_glycosidase_sf"/>
</dbReference>
<evidence type="ECO:0000256" key="2">
    <source>
        <dbReference type="ARBA" id="ARBA00023295"/>
    </source>
</evidence>
<accession>A0ABP8M1Q4</accession>
<reference evidence="4" key="1">
    <citation type="journal article" date="2019" name="Int. J. Syst. Evol. Microbiol.">
        <title>The Global Catalogue of Microorganisms (GCM) 10K type strain sequencing project: providing services to taxonomists for standard genome sequencing and annotation.</title>
        <authorList>
            <consortium name="The Broad Institute Genomics Platform"/>
            <consortium name="The Broad Institute Genome Sequencing Center for Infectious Disease"/>
            <person name="Wu L."/>
            <person name="Ma J."/>
        </authorList>
    </citation>
    <scope>NUCLEOTIDE SEQUENCE [LARGE SCALE GENOMIC DNA]</scope>
    <source>
        <strain evidence="4">JCM 31920</strain>
    </source>
</reference>
<name>A0ABP8M1Q4_9BACT</name>
<dbReference type="NCBIfam" id="NF009773">
    <property type="entry name" value="PRK13270.1"/>
    <property type="match status" value="1"/>
</dbReference>
<keyword evidence="1" id="KW-0378">Hydrolase</keyword>
<sequence length="518" mass="60201">MLSTPVISHKTDFLQEFGVLFRDVQMSGIFSDSITFNDCIPKHSPAEILAKYNTEQEEADFDLADFVLENFDFPDFKPQHYESRLDRPIADHIELLWEILTREHLAESGSSLIPLPNPYIVPGGRFRGLYYWDSYFNMLGLEESGKIDLIESMLENFSFLIGELGFIPNANRTYYLGRSQPPVFVLMIEILSHHKGPQTWDRYLPYLEKEYLFWMNGHELLSEENPAANRVVRLPDGTLLNRYWDNSDAPRPESYREDVEVGRLSERSSREVYRHIRAAAESGWDFSSRWFKNGMRMEHIHTTDILPIDLNCLLCHTEKVLIAHYADLPHKRELVETLSQRMSARETAIRTLFWEKQAGFFVDYDWIEGKRRDVLTLAALYPLFFSLASAQQAKKTAAKLEALFLKPGGFVTTLHESGQQWDLPNGWAPLHWITVSGLSRYGFDELARTGCERWLRGNYLVYKKTGKMTEKYNMLDRLEDAQGGEYPNQDGFGWTNGVFLKLSRFIREGTLSSQPRRW</sequence>
<dbReference type="InterPro" id="IPR001661">
    <property type="entry name" value="Glyco_hydro_37"/>
</dbReference>
<dbReference type="SUPFAM" id="SSF48208">
    <property type="entry name" value="Six-hairpin glycosidases"/>
    <property type="match status" value="1"/>
</dbReference>
<protein>
    <submittedName>
        <fullName evidence="3">Alpha,alpha-trehalase TreF</fullName>
    </submittedName>
</protein>
<dbReference type="Pfam" id="PF01204">
    <property type="entry name" value="Trehalase"/>
    <property type="match status" value="1"/>
</dbReference>
<evidence type="ECO:0000256" key="1">
    <source>
        <dbReference type="ARBA" id="ARBA00022801"/>
    </source>
</evidence>
<dbReference type="Proteomes" id="UP001501508">
    <property type="component" value="Unassembled WGS sequence"/>
</dbReference>
<organism evidence="3 4">
    <name type="scientific">Ravibacter arvi</name>
    <dbReference type="NCBI Taxonomy" id="2051041"/>
    <lineage>
        <taxon>Bacteria</taxon>
        <taxon>Pseudomonadati</taxon>
        <taxon>Bacteroidota</taxon>
        <taxon>Cytophagia</taxon>
        <taxon>Cytophagales</taxon>
        <taxon>Spirosomataceae</taxon>
        <taxon>Ravibacter</taxon>
    </lineage>
</organism>
<proteinExistence type="predicted"/>
<dbReference type="PRINTS" id="PR00744">
    <property type="entry name" value="GLHYDRLASE37"/>
</dbReference>
<dbReference type="InterPro" id="IPR018232">
    <property type="entry name" value="Glyco_hydro_37_CS"/>
</dbReference>
<evidence type="ECO:0000313" key="3">
    <source>
        <dbReference type="EMBL" id="GAA4442729.1"/>
    </source>
</evidence>
<keyword evidence="2" id="KW-0326">Glycosidase</keyword>
<dbReference type="PANTHER" id="PTHR23403:SF1">
    <property type="entry name" value="TREHALASE"/>
    <property type="match status" value="1"/>
</dbReference>
<gene>
    <name evidence="3" type="primary">treF</name>
    <name evidence="3" type="ORF">GCM10023091_30020</name>
</gene>
<dbReference type="PROSITE" id="PS00928">
    <property type="entry name" value="TREHALASE_2"/>
    <property type="match status" value="1"/>
</dbReference>
<comment type="caution">
    <text evidence="3">The sequence shown here is derived from an EMBL/GenBank/DDBJ whole genome shotgun (WGS) entry which is preliminary data.</text>
</comment>
<dbReference type="RefSeq" id="WP_345030635.1">
    <property type="nucleotide sequence ID" value="NZ_BAABEY010000028.1"/>
</dbReference>
<dbReference type="EMBL" id="BAABEY010000028">
    <property type="protein sequence ID" value="GAA4442729.1"/>
    <property type="molecule type" value="Genomic_DNA"/>
</dbReference>
<dbReference type="PANTHER" id="PTHR23403">
    <property type="entry name" value="TREHALASE"/>
    <property type="match status" value="1"/>
</dbReference>
<keyword evidence="4" id="KW-1185">Reference proteome</keyword>
<dbReference type="Gene3D" id="1.50.10.10">
    <property type="match status" value="1"/>
</dbReference>